<dbReference type="Proteomes" id="UP000826656">
    <property type="component" value="Unassembled WGS sequence"/>
</dbReference>
<name>A0ABQ7WKU9_SOLTU</name>
<gene>
    <name evidence="1" type="ORF">KY290_000943</name>
</gene>
<comment type="caution">
    <text evidence="1">The sequence shown here is derived from an EMBL/GenBank/DDBJ whole genome shotgun (WGS) entry which is preliminary data.</text>
</comment>
<dbReference type="PANTHER" id="PTHR35125:SF2">
    <property type="entry name" value="PROTEIN PATRONUS 2-LIKE"/>
    <property type="match status" value="1"/>
</dbReference>
<dbReference type="EMBL" id="JAIVGD010000001">
    <property type="protein sequence ID" value="KAH0781345.1"/>
    <property type="molecule type" value="Genomic_DNA"/>
</dbReference>
<reference evidence="1 2" key="1">
    <citation type="journal article" date="2021" name="bioRxiv">
        <title>Chromosome-scale and haplotype-resolved genome assembly of a tetraploid potato cultivar.</title>
        <authorList>
            <person name="Sun H."/>
            <person name="Jiao W.-B."/>
            <person name="Krause K."/>
            <person name="Campoy J.A."/>
            <person name="Goel M."/>
            <person name="Folz-Donahue K."/>
            <person name="Kukat C."/>
            <person name="Huettel B."/>
            <person name="Schneeberger K."/>
        </authorList>
    </citation>
    <scope>NUCLEOTIDE SEQUENCE [LARGE SCALE GENOMIC DNA]</scope>
    <source>
        <strain evidence="1">SolTubOtavaFocal</strain>
        <tissue evidence="1">Leaves</tissue>
    </source>
</reference>
<accession>A0ABQ7WKU9</accession>
<sequence>MATTSAYLIQDQNIRASLVGKNGISKKRGGEIGGRKHLMISQNLLLYKHQRKIIPQMKALADLTNSTKSSFVAELELPQSTEKGHGMSCFLKEVGLDHDDVPVHLGASPHALELSMKSKSSTYQSGSPTKHYVQVEELPELIFYDQVHCISFSPCVTSPKSVKPQYISWADDGVLDFALLWNTYPFKALMDTTFNSRITRNPLKYICCSHRNMATFDNFEFSQFDEPFA</sequence>
<proteinExistence type="predicted"/>
<evidence type="ECO:0000313" key="1">
    <source>
        <dbReference type="EMBL" id="KAH0781345.1"/>
    </source>
</evidence>
<dbReference type="PANTHER" id="PTHR35125">
    <property type="entry name" value="NEURON NAVIGATOR 1-LIKE-RELATED"/>
    <property type="match status" value="1"/>
</dbReference>
<evidence type="ECO:0000313" key="2">
    <source>
        <dbReference type="Proteomes" id="UP000826656"/>
    </source>
</evidence>
<organism evidence="1 2">
    <name type="scientific">Solanum tuberosum</name>
    <name type="common">Potato</name>
    <dbReference type="NCBI Taxonomy" id="4113"/>
    <lineage>
        <taxon>Eukaryota</taxon>
        <taxon>Viridiplantae</taxon>
        <taxon>Streptophyta</taxon>
        <taxon>Embryophyta</taxon>
        <taxon>Tracheophyta</taxon>
        <taxon>Spermatophyta</taxon>
        <taxon>Magnoliopsida</taxon>
        <taxon>eudicotyledons</taxon>
        <taxon>Gunneridae</taxon>
        <taxon>Pentapetalae</taxon>
        <taxon>asterids</taxon>
        <taxon>lamiids</taxon>
        <taxon>Solanales</taxon>
        <taxon>Solanaceae</taxon>
        <taxon>Solanoideae</taxon>
        <taxon>Solaneae</taxon>
        <taxon>Solanum</taxon>
    </lineage>
</organism>
<protein>
    <submittedName>
        <fullName evidence="1">Uncharacterized protein</fullName>
    </submittedName>
</protein>
<keyword evidence="2" id="KW-1185">Reference proteome</keyword>
<dbReference type="InterPro" id="IPR039326">
    <property type="entry name" value="Patronus"/>
</dbReference>